<dbReference type="Pfam" id="PF12697">
    <property type="entry name" value="Abhydrolase_6"/>
    <property type="match status" value="1"/>
</dbReference>
<protein>
    <submittedName>
        <fullName evidence="3">Equilibrative Nucleoside Transporter (ENT) Family p</fullName>
    </submittedName>
</protein>
<accession>F0W011</accession>
<reference evidence="3" key="1">
    <citation type="journal article" date="2011" name="PLoS Biol.">
        <title>Gene gain and loss during evolution of obligate parasitism in the white rust pathogen of Arabidopsis thaliana.</title>
        <authorList>
            <person name="Kemen E."/>
            <person name="Gardiner A."/>
            <person name="Schultz-Larsen T."/>
            <person name="Kemen A.C."/>
            <person name="Balmuth A.L."/>
            <person name="Robert-Seilaniantz A."/>
            <person name="Bailey K."/>
            <person name="Holub E."/>
            <person name="Studholme D.J."/>
            <person name="Maclean D."/>
            <person name="Jones J.D."/>
        </authorList>
    </citation>
    <scope>NUCLEOTIDE SEQUENCE</scope>
</reference>
<dbReference type="InterPro" id="IPR050266">
    <property type="entry name" value="AB_hydrolase_sf"/>
</dbReference>
<evidence type="ECO:0000313" key="3">
    <source>
        <dbReference type="EMBL" id="CCA14382.1"/>
    </source>
</evidence>
<dbReference type="Gene3D" id="3.40.50.1820">
    <property type="entry name" value="alpha/beta hydrolase"/>
    <property type="match status" value="1"/>
</dbReference>
<name>F0W011_9STRA</name>
<dbReference type="EMBL" id="FR824048">
    <property type="protein sequence ID" value="CCA14382.1"/>
    <property type="molecule type" value="Genomic_DNA"/>
</dbReference>
<dbReference type="GO" id="GO:0046464">
    <property type="term" value="P:acylglycerol catabolic process"/>
    <property type="evidence" value="ECO:0007669"/>
    <property type="project" value="TreeGrafter"/>
</dbReference>
<dbReference type="AlphaFoldDB" id="F0W011"/>
<evidence type="ECO:0000256" key="1">
    <source>
        <dbReference type="SAM" id="Phobius"/>
    </source>
</evidence>
<dbReference type="GO" id="GO:0047372">
    <property type="term" value="F:monoacylglycerol lipase activity"/>
    <property type="evidence" value="ECO:0007669"/>
    <property type="project" value="TreeGrafter"/>
</dbReference>
<dbReference type="PANTHER" id="PTHR43798:SF33">
    <property type="entry name" value="HYDROLASE, PUTATIVE (AFU_ORTHOLOGUE AFUA_2G14860)-RELATED"/>
    <property type="match status" value="1"/>
</dbReference>
<proteinExistence type="predicted"/>
<feature type="transmembrane region" description="Helical" evidence="1">
    <location>
        <begin position="75"/>
        <end position="94"/>
    </location>
</feature>
<dbReference type="HOGENOM" id="CLU_658018_0_0_1"/>
<dbReference type="InterPro" id="IPR029058">
    <property type="entry name" value="AB_hydrolase_fold"/>
</dbReference>
<dbReference type="GO" id="GO:0016020">
    <property type="term" value="C:membrane"/>
    <property type="evidence" value="ECO:0007669"/>
    <property type="project" value="TreeGrafter"/>
</dbReference>
<keyword evidence="1" id="KW-1133">Transmembrane helix</keyword>
<sequence>MMRFRSLSCRRELPGIFLGPRCRPALERGKGCTAGLSIPCRTFCAPKSIENSASNEPPTGFGAAILREIKASLKIAFSGIAIVSVVGLTGGYLLEYSKQFTKVVPPGTIVSIRTAAKDKISSKNVNNVHIQLRGPSDSKVLVILDGGIGETSFDWDKVMNEVAKFALVLAIDRPGLGFSEAGKEPRSAIQIADEYEAILQQIDVPEHVILVGHGAGGYNMRELASRMENKSTAIQSECDGLVLVDALEENLRSDLENVSKDVQVALQTLDSNVARAVTLSKFGVIRLVYSIQKEKNKLKFSPQALEYINHYAPSPTHRQGVVQENAALPLTEQHFRDMSAQNNPKATFPCVILSHGRPDVFDSLPRIDPGIDTPTLKELEKKWSLAQKRLAQKYPIAIQSEIEDAGHYILHEKPDTVAQVIRALIDDYIKKSGNTDQLVAVLPNCYCPNTVGTK</sequence>
<keyword evidence="1" id="KW-0472">Membrane</keyword>
<evidence type="ECO:0000259" key="2">
    <source>
        <dbReference type="Pfam" id="PF12697"/>
    </source>
</evidence>
<reference evidence="3" key="2">
    <citation type="submission" date="2011-02" db="EMBL/GenBank/DDBJ databases">
        <authorList>
            <person name="MacLean D."/>
        </authorList>
    </citation>
    <scope>NUCLEOTIDE SEQUENCE</scope>
</reference>
<dbReference type="InterPro" id="IPR000073">
    <property type="entry name" value="AB_hydrolase_1"/>
</dbReference>
<keyword evidence="1" id="KW-0812">Transmembrane</keyword>
<feature type="domain" description="AB hydrolase-1" evidence="2">
    <location>
        <begin position="147"/>
        <end position="419"/>
    </location>
</feature>
<gene>
    <name evidence="3" type="primary">AlNc14C3G489</name>
    <name evidence="3" type="ORF">ALNC14_005250</name>
</gene>
<dbReference type="PANTHER" id="PTHR43798">
    <property type="entry name" value="MONOACYLGLYCEROL LIPASE"/>
    <property type="match status" value="1"/>
</dbReference>
<dbReference type="SUPFAM" id="SSF53474">
    <property type="entry name" value="alpha/beta-Hydrolases"/>
    <property type="match status" value="1"/>
</dbReference>
<organism evidence="3">
    <name type="scientific">Albugo laibachii Nc14</name>
    <dbReference type="NCBI Taxonomy" id="890382"/>
    <lineage>
        <taxon>Eukaryota</taxon>
        <taxon>Sar</taxon>
        <taxon>Stramenopiles</taxon>
        <taxon>Oomycota</taxon>
        <taxon>Peronosporomycetes</taxon>
        <taxon>Albuginales</taxon>
        <taxon>Albuginaceae</taxon>
        <taxon>Albugo</taxon>
    </lineage>
</organism>